<dbReference type="EMBL" id="JACHWQ010000001">
    <property type="protein sequence ID" value="MBB2975126.1"/>
    <property type="molecule type" value="Genomic_DNA"/>
</dbReference>
<evidence type="ECO:0000313" key="2">
    <source>
        <dbReference type="EMBL" id="MBB2975126.1"/>
    </source>
</evidence>
<accession>A0A7W4V1J0</accession>
<sequence length="440" mass="47473">MKNSTTEDGGSDIAADAKVDGAPDAAAAENKIDNTEAETAPPAAAETPNKVGASARDANQILSTQAMNSIMRSMPKTDLGFTLSPTTKKLLDEVQNFNKLLPDTESFTSTFRGMTGLEGILGDAAASSILSNSVLSTSFFDSVNMPAIASISEDTLSMLKGVESLGITSTSSALADALPTQTIMNSLLRPMESLISAQQLASLDVLGRLNTGFLGDLSWITDLTKGLELDKQHLPPNWRAVGLEPDDIEDDVRAILEEGIPLAWVPSGRVIEMLLAAPGAPARRRIISNNHRGILTHCERVIGRLPRGRALFYVDMIRKAILALRDGHVEASQALATNVLDTLVNQHTKDAFDVKPGVLTNPSSYPKFKKQSWRLTLAVHPATTVMRGWFTLDDRPGGYRRNATSHAITRHQYNRINAVLAIMNATSLLICFARDTPAFD</sequence>
<dbReference type="RefSeq" id="WP_165141806.1">
    <property type="nucleotide sequence ID" value="NZ_CP049255.1"/>
</dbReference>
<gene>
    <name evidence="2" type="ORF">FHX49_000667</name>
</gene>
<feature type="compositionally biased region" description="Low complexity" evidence="1">
    <location>
        <begin position="37"/>
        <end position="48"/>
    </location>
</feature>
<dbReference type="Proteomes" id="UP000529310">
    <property type="component" value="Unassembled WGS sequence"/>
</dbReference>
<name>A0A7W4V1J0_9MICO</name>
<comment type="caution">
    <text evidence="2">The sequence shown here is derived from an EMBL/GenBank/DDBJ whole genome shotgun (WGS) entry which is preliminary data.</text>
</comment>
<dbReference type="AlphaFoldDB" id="A0A7W4V1J0"/>
<protein>
    <submittedName>
        <fullName evidence="2">Uncharacterized protein</fullName>
    </submittedName>
</protein>
<evidence type="ECO:0000313" key="3">
    <source>
        <dbReference type="Proteomes" id="UP000529310"/>
    </source>
</evidence>
<organism evidence="2 3">
    <name type="scientific">Microbacterium endophyticum</name>
    <dbReference type="NCBI Taxonomy" id="1526412"/>
    <lineage>
        <taxon>Bacteria</taxon>
        <taxon>Bacillati</taxon>
        <taxon>Actinomycetota</taxon>
        <taxon>Actinomycetes</taxon>
        <taxon>Micrococcales</taxon>
        <taxon>Microbacteriaceae</taxon>
        <taxon>Microbacterium</taxon>
    </lineage>
</organism>
<evidence type="ECO:0000256" key="1">
    <source>
        <dbReference type="SAM" id="MobiDB-lite"/>
    </source>
</evidence>
<keyword evidence="3" id="KW-1185">Reference proteome</keyword>
<reference evidence="2 3" key="1">
    <citation type="submission" date="2020-08" db="EMBL/GenBank/DDBJ databases">
        <title>Sequencing the genomes of 1000 actinobacteria strains.</title>
        <authorList>
            <person name="Klenk H.-P."/>
        </authorList>
    </citation>
    <scope>NUCLEOTIDE SEQUENCE [LARGE SCALE GENOMIC DNA]</scope>
    <source>
        <strain evidence="2 3">DSM 27099</strain>
    </source>
</reference>
<feature type="region of interest" description="Disordered" evidence="1">
    <location>
        <begin position="1"/>
        <end position="55"/>
    </location>
</feature>
<proteinExistence type="predicted"/>